<dbReference type="PANTHER" id="PTHR36206">
    <property type="entry name" value="ASPERCRYPTIN BIOSYNTHESIS CLUSTER-SPECIFIC TRANSCRIPTION REGULATOR ATNN-RELATED"/>
    <property type="match status" value="1"/>
</dbReference>
<evidence type="ECO:0000256" key="6">
    <source>
        <dbReference type="ARBA" id="ARBA00023242"/>
    </source>
</evidence>
<dbReference type="GO" id="GO:0008270">
    <property type="term" value="F:zinc ion binding"/>
    <property type="evidence" value="ECO:0007669"/>
    <property type="project" value="InterPro"/>
</dbReference>
<dbReference type="PANTHER" id="PTHR36206:SF16">
    <property type="entry name" value="TRANSCRIPTION FACTOR DOMAIN-CONTAINING PROTEIN-RELATED"/>
    <property type="match status" value="1"/>
</dbReference>
<evidence type="ECO:0000256" key="1">
    <source>
        <dbReference type="ARBA" id="ARBA00022723"/>
    </source>
</evidence>
<feature type="compositionally biased region" description="Basic residues" evidence="7">
    <location>
        <begin position="18"/>
        <end position="29"/>
    </location>
</feature>
<feature type="compositionally biased region" description="Polar residues" evidence="7">
    <location>
        <begin position="1"/>
        <end position="13"/>
    </location>
</feature>
<proteinExistence type="predicted"/>
<dbReference type="EMBL" id="KZ826421">
    <property type="protein sequence ID" value="PYI01248.1"/>
    <property type="molecule type" value="Genomic_DNA"/>
</dbReference>
<dbReference type="VEuPathDB" id="FungiDB:BO78DRAFT_423751"/>
<feature type="region of interest" description="Disordered" evidence="7">
    <location>
        <begin position="1"/>
        <end position="29"/>
    </location>
</feature>
<keyword evidence="1" id="KW-0479">Metal-binding</keyword>
<accession>A0A319E404</accession>
<gene>
    <name evidence="9" type="ORF">BO78DRAFT_423751</name>
</gene>
<evidence type="ECO:0000313" key="10">
    <source>
        <dbReference type="Proteomes" id="UP000248423"/>
    </source>
</evidence>
<sequence length="534" mass="60535">MIPCTPESSGSEMSSAPARRRAAGRRSKTGCRTCRARHKKCDESPGACNNCTSTGRTCDGYDLHRLPREGRRKNPLVETTVPIALESRLQWVRNTDEQRAFSHFQHRTMPTFVGWFDSSLWQKLVLQMSHAEPAVYHAVVALSALHQDSEKRGMSLSRENLGSTWHRFALEQAGRSFALLNARPASQDPRLREVTLLCCLLYVISELLRGQYDSAFHHLRSGLHILKQLGAHKQLEPAAPSRPTVEQSLVEAFAHLDVQSAQFGVGGPLWRIDEQDHPQTRKGEFPIFRTLAEARRAFDRLMGTVLEFTSRSWNSTHTQIAADYETRYKTQLSLCMRVEEYAQAFSTFRNQAHLHLSPKEQRGADVIYLHQRTATLALQTCLLDGNEPVLDRYTPEFEKIVSLVDAIMLTFPERPSVCLDMGIIPPLFFVATGCRDYNVRWQAIDALSAWPHREGPWDSNLCVRMAVEAMKLEAMNNFNVHGKGTASEDPAQPSLRRMFVMVAPDQRQARFSYVLGETEHEEWFDLEGADSPCP</sequence>
<evidence type="ECO:0000256" key="4">
    <source>
        <dbReference type="ARBA" id="ARBA00023125"/>
    </source>
</evidence>
<evidence type="ECO:0000256" key="2">
    <source>
        <dbReference type="ARBA" id="ARBA00022833"/>
    </source>
</evidence>
<dbReference type="PROSITE" id="PS00463">
    <property type="entry name" value="ZN2_CY6_FUNGAL_1"/>
    <property type="match status" value="1"/>
</dbReference>
<dbReference type="AlphaFoldDB" id="A0A319E404"/>
<keyword evidence="2" id="KW-0862">Zinc</keyword>
<evidence type="ECO:0000259" key="8">
    <source>
        <dbReference type="PROSITE" id="PS50048"/>
    </source>
</evidence>
<dbReference type="OrthoDB" id="3172332at2759"/>
<name>A0A319E404_ASPSB</name>
<reference evidence="9 10" key="1">
    <citation type="submission" date="2018-02" db="EMBL/GenBank/DDBJ databases">
        <title>The genomes of Aspergillus section Nigri reveals drivers in fungal speciation.</title>
        <authorList>
            <consortium name="DOE Joint Genome Institute"/>
            <person name="Vesth T.C."/>
            <person name="Nybo J."/>
            <person name="Theobald S."/>
            <person name="Brandl J."/>
            <person name="Frisvad J.C."/>
            <person name="Nielsen K.F."/>
            <person name="Lyhne E.K."/>
            <person name="Kogle M.E."/>
            <person name="Kuo A."/>
            <person name="Riley R."/>
            <person name="Clum A."/>
            <person name="Nolan M."/>
            <person name="Lipzen A."/>
            <person name="Salamov A."/>
            <person name="Henrissat B."/>
            <person name="Wiebenga A."/>
            <person name="De vries R.P."/>
            <person name="Grigoriev I.V."/>
            <person name="Mortensen U.H."/>
            <person name="Andersen M.R."/>
            <person name="Baker S.E."/>
        </authorList>
    </citation>
    <scope>NUCLEOTIDE SEQUENCE [LARGE SCALE GENOMIC DNA]</scope>
    <source>
        <strain evidence="9 10">CBS 121057</strain>
    </source>
</reference>
<dbReference type="Proteomes" id="UP000248423">
    <property type="component" value="Unassembled WGS sequence"/>
</dbReference>
<dbReference type="InterPro" id="IPR052360">
    <property type="entry name" value="Transcr_Regulatory_Proteins"/>
</dbReference>
<dbReference type="InterPro" id="IPR001138">
    <property type="entry name" value="Zn2Cys6_DnaBD"/>
</dbReference>
<organism evidence="9 10">
    <name type="scientific">Aspergillus sclerotiicarbonarius (strain CBS 121057 / IBT 28362)</name>
    <dbReference type="NCBI Taxonomy" id="1448318"/>
    <lineage>
        <taxon>Eukaryota</taxon>
        <taxon>Fungi</taxon>
        <taxon>Dikarya</taxon>
        <taxon>Ascomycota</taxon>
        <taxon>Pezizomycotina</taxon>
        <taxon>Eurotiomycetes</taxon>
        <taxon>Eurotiomycetidae</taxon>
        <taxon>Eurotiales</taxon>
        <taxon>Aspergillaceae</taxon>
        <taxon>Aspergillus</taxon>
        <taxon>Aspergillus subgen. Circumdati</taxon>
    </lineage>
</organism>
<evidence type="ECO:0000256" key="3">
    <source>
        <dbReference type="ARBA" id="ARBA00023015"/>
    </source>
</evidence>
<feature type="domain" description="Zn(2)-C6 fungal-type" evidence="8">
    <location>
        <begin position="30"/>
        <end position="58"/>
    </location>
</feature>
<dbReference type="Pfam" id="PF11951">
    <property type="entry name" value="Fungal_trans_2"/>
    <property type="match status" value="1"/>
</dbReference>
<evidence type="ECO:0000256" key="7">
    <source>
        <dbReference type="SAM" id="MobiDB-lite"/>
    </source>
</evidence>
<evidence type="ECO:0000256" key="5">
    <source>
        <dbReference type="ARBA" id="ARBA00023163"/>
    </source>
</evidence>
<dbReference type="Gene3D" id="4.10.240.10">
    <property type="entry name" value="Zn(2)-C6 fungal-type DNA-binding domain"/>
    <property type="match status" value="1"/>
</dbReference>
<keyword evidence="3" id="KW-0805">Transcription regulation</keyword>
<dbReference type="SMART" id="SM00066">
    <property type="entry name" value="GAL4"/>
    <property type="match status" value="1"/>
</dbReference>
<dbReference type="CDD" id="cd12148">
    <property type="entry name" value="fungal_TF_MHR"/>
    <property type="match status" value="1"/>
</dbReference>
<dbReference type="PROSITE" id="PS50048">
    <property type="entry name" value="ZN2_CY6_FUNGAL_2"/>
    <property type="match status" value="1"/>
</dbReference>
<dbReference type="GO" id="GO:0009893">
    <property type="term" value="P:positive regulation of metabolic process"/>
    <property type="evidence" value="ECO:0007669"/>
    <property type="project" value="UniProtKB-ARBA"/>
</dbReference>
<dbReference type="CDD" id="cd00067">
    <property type="entry name" value="GAL4"/>
    <property type="match status" value="1"/>
</dbReference>
<keyword evidence="10" id="KW-1185">Reference proteome</keyword>
<dbReference type="STRING" id="1448318.A0A319E404"/>
<dbReference type="Pfam" id="PF00172">
    <property type="entry name" value="Zn_clus"/>
    <property type="match status" value="1"/>
</dbReference>
<evidence type="ECO:0000313" key="9">
    <source>
        <dbReference type="EMBL" id="PYI01248.1"/>
    </source>
</evidence>
<keyword evidence="6" id="KW-0539">Nucleus</keyword>
<dbReference type="SUPFAM" id="SSF57701">
    <property type="entry name" value="Zn2/Cys6 DNA-binding domain"/>
    <property type="match status" value="1"/>
</dbReference>
<keyword evidence="5" id="KW-0804">Transcription</keyword>
<protein>
    <submittedName>
        <fullName evidence="9">C6 zinc finger domain protein</fullName>
    </submittedName>
</protein>
<dbReference type="InterPro" id="IPR036864">
    <property type="entry name" value="Zn2-C6_fun-type_DNA-bd_sf"/>
</dbReference>
<dbReference type="InterPro" id="IPR021858">
    <property type="entry name" value="Fun_TF"/>
</dbReference>
<keyword evidence="4" id="KW-0238">DNA-binding</keyword>
<dbReference type="GO" id="GO:0003677">
    <property type="term" value="F:DNA binding"/>
    <property type="evidence" value="ECO:0007669"/>
    <property type="project" value="UniProtKB-KW"/>
</dbReference>
<dbReference type="GO" id="GO:0000981">
    <property type="term" value="F:DNA-binding transcription factor activity, RNA polymerase II-specific"/>
    <property type="evidence" value="ECO:0007669"/>
    <property type="project" value="InterPro"/>
</dbReference>